<evidence type="ECO:0000313" key="1">
    <source>
        <dbReference type="EMBL" id="MBC5779070.1"/>
    </source>
</evidence>
<evidence type="ECO:0000313" key="2">
    <source>
        <dbReference type="Proteomes" id="UP000649826"/>
    </source>
</evidence>
<dbReference type="InterPro" id="IPR008183">
    <property type="entry name" value="Aldose_1/G6P_1-epimerase"/>
</dbReference>
<comment type="caution">
    <text evidence="1">The sequence shown here is derived from an EMBL/GenBank/DDBJ whole genome shotgun (WGS) entry which is preliminary data.</text>
</comment>
<sequence length="292" mass="33187">MIHSIENDYLKISVDDHGAELCSIYDKIHDREVLWQADPAYWNRHAPILFPNVGRFYKDHYRINDREYPAKQHGFARDSEFTCLDMTADSITHVLKASDATMEIYPFDFELKVKHVLDKNQVCVCWEVTSHSEEPMYFTIGGHPAFNVPAEGIGSKEEYHLTFDGQDSLSYLLVSDDASGTAAADKLYTLELDHGTCLIDAHMFDKDALIFDEQVEKAGFAFPDGSPYLELTCHGFPSFGIWSVPGSSFVCLEPWIGRCDDSGFTGDLSEKKYINVLNKDEIFNASYEIKIY</sequence>
<dbReference type="CDD" id="cd09024">
    <property type="entry name" value="Aldose_epim_lacX"/>
    <property type="match status" value="1"/>
</dbReference>
<dbReference type="InterPro" id="IPR011013">
    <property type="entry name" value="Gal_mutarotase_sf_dom"/>
</dbReference>
<organism evidence="1 2">
    <name type="scientific">Blautia difficilis</name>
    <dbReference type="NCBI Taxonomy" id="2763027"/>
    <lineage>
        <taxon>Bacteria</taxon>
        <taxon>Bacillati</taxon>
        <taxon>Bacillota</taxon>
        <taxon>Clostridia</taxon>
        <taxon>Lachnospirales</taxon>
        <taxon>Lachnospiraceae</taxon>
        <taxon>Blautia</taxon>
    </lineage>
</organism>
<protein>
    <submittedName>
        <fullName evidence="1">Aldose 1-epimerase family protein</fullName>
    </submittedName>
</protein>
<accession>A0ABR7IGD2</accession>
<dbReference type="InterPro" id="IPR014718">
    <property type="entry name" value="GH-type_carb-bd"/>
</dbReference>
<keyword evidence="2" id="KW-1185">Reference proteome</keyword>
<dbReference type="Gene3D" id="2.70.98.10">
    <property type="match status" value="1"/>
</dbReference>
<dbReference type="Proteomes" id="UP000649826">
    <property type="component" value="Unassembled WGS sequence"/>
</dbReference>
<dbReference type="SUPFAM" id="SSF74650">
    <property type="entry name" value="Galactose mutarotase-like"/>
    <property type="match status" value="1"/>
</dbReference>
<dbReference type="Pfam" id="PF01263">
    <property type="entry name" value="Aldose_epim"/>
    <property type="match status" value="1"/>
</dbReference>
<dbReference type="RefSeq" id="WP_186994491.1">
    <property type="nucleotide sequence ID" value="NZ_JACOQG010000005.1"/>
</dbReference>
<gene>
    <name evidence="1" type="ORF">H8Z82_05245</name>
</gene>
<reference evidence="1 2" key="1">
    <citation type="submission" date="2020-08" db="EMBL/GenBank/DDBJ databases">
        <title>Genome public.</title>
        <authorList>
            <person name="Liu C."/>
            <person name="Sun Q."/>
        </authorList>
    </citation>
    <scope>NUCLEOTIDE SEQUENCE [LARGE SCALE GENOMIC DNA]</scope>
    <source>
        <strain evidence="1 2">M29</strain>
    </source>
</reference>
<dbReference type="InterPro" id="IPR037481">
    <property type="entry name" value="LacX"/>
</dbReference>
<name>A0ABR7IGD2_9FIRM</name>
<dbReference type="EMBL" id="JACOQG010000005">
    <property type="protein sequence ID" value="MBC5779070.1"/>
    <property type="molecule type" value="Genomic_DNA"/>
</dbReference>
<proteinExistence type="predicted"/>